<dbReference type="RefSeq" id="WP_378718475.1">
    <property type="nucleotide sequence ID" value="NZ_JBHLHV010000001.1"/>
</dbReference>
<evidence type="ECO:0000313" key="1">
    <source>
        <dbReference type="EMBL" id="MFB8893028.1"/>
    </source>
</evidence>
<keyword evidence="2" id="KW-1185">Reference proteome</keyword>
<evidence type="ECO:0000313" key="2">
    <source>
        <dbReference type="Proteomes" id="UP001589643"/>
    </source>
</evidence>
<proteinExistence type="predicted"/>
<comment type="caution">
    <text evidence="1">The sequence shown here is derived from an EMBL/GenBank/DDBJ whole genome shotgun (WGS) entry which is preliminary data.</text>
</comment>
<organism evidence="1 2">
    <name type="scientific">Microbacterium plantarum</name>
    <dbReference type="NCBI Taxonomy" id="1816425"/>
    <lineage>
        <taxon>Bacteria</taxon>
        <taxon>Bacillati</taxon>
        <taxon>Actinomycetota</taxon>
        <taxon>Actinomycetes</taxon>
        <taxon>Micrococcales</taxon>
        <taxon>Microbacteriaceae</taxon>
        <taxon>Microbacterium</taxon>
    </lineage>
</organism>
<reference evidence="1 2" key="1">
    <citation type="submission" date="2024-08" db="EMBL/GenBank/DDBJ databases">
        <title>Heavy metals resistant antinobacteria isolated from wastewater.</title>
        <authorList>
            <person name="Roman Ponce B."/>
            <person name="Blanco Mercado M.A."/>
            <person name="Avila Aldana I.N."/>
            <person name="Morales Arrieta S."/>
        </authorList>
    </citation>
    <scope>NUCLEOTIDE SEQUENCE [LARGE SCALE GENOMIC DNA]</scope>
    <source>
        <strain evidence="2">sma-1</strain>
    </source>
</reference>
<sequence length="197" mass="21577">MLSVSVDYITADGVFPHEVLGEPEEPFLDALIRVLGPAPWRGQYHFVFESEPGVSSYTAVIDGSVTVAQVDQFADGDVICIDSYGRGGGVIESLFGLVSAGLTIGSVVSGSTASYRKLGQLVRRADRRAAREWLYAGLDSEPSMQLKQAVRREAEWTPAAFERTFGLGMIAGPALLRQLGYQHVTDKWSDYWVDRTE</sequence>
<accession>A0ABV5EST0</accession>
<dbReference type="Proteomes" id="UP001589643">
    <property type="component" value="Unassembled WGS sequence"/>
</dbReference>
<dbReference type="EMBL" id="JBHLHV010000001">
    <property type="protein sequence ID" value="MFB8893028.1"/>
    <property type="molecule type" value="Genomic_DNA"/>
</dbReference>
<protein>
    <submittedName>
        <fullName evidence="1">Uncharacterized protein</fullName>
    </submittedName>
</protein>
<gene>
    <name evidence="1" type="ORF">AB7P39_09255</name>
</gene>
<name>A0ABV5EST0_9MICO</name>